<sequence>MKQSGTLIHDAAYALAFHALEPRPEQPRALLILLHGVGGDEHQLEPLGAATAEDVLVVLPRGPRSISGDRLGWFREGLSEDGPQIVEDEAEDARLKLVEFISQLQQRFGVPPSHTVAAGFSQGGILSASVALTEPSCLAGFGMVGGRLMPELEPQVASVDSFRHLDALVVHGRNDETLPLQWAERAEAWLMRLGVAHELRLHDAGHELTPAMEWDVLDWFSAADKRWNQPREDVGPDS</sequence>
<evidence type="ECO:0000313" key="5">
    <source>
        <dbReference type="Proteomes" id="UP001589896"/>
    </source>
</evidence>
<proteinExistence type="inferred from homology"/>
<dbReference type="InterPro" id="IPR003140">
    <property type="entry name" value="PLipase/COase/thioEstase"/>
</dbReference>
<gene>
    <name evidence="4" type="ORF">ACFFGH_16385</name>
</gene>
<name>A0ABV6RR12_9GAMM</name>
<protein>
    <submittedName>
        <fullName evidence="4">Alpha/beta hydrolase</fullName>
    </submittedName>
</protein>
<evidence type="ECO:0000259" key="3">
    <source>
        <dbReference type="Pfam" id="PF02230"/>
    </source>
</evidence>
<dbReference type="InterPro" id="IPR029058">
    <property type="entry name" value="AB_hydrolase_fold"/>
</dbReference>
<evidence type="ECO:0000256" key="2">
    <source>
        <dbReference type="ARBA" id="ARBA00022801"/>
    </source>
</evidence>
<reference evidence="4 5" key="1">
    <citation type="submission" date="2024-09" db="EMBL/GenBank/DDBJ databases">
        <authorList>
            <person name="Sun Q."/>
            <person name="Mori K."/>
        </authorList>
    </citation>
    <scope>NUCLEOTIDE SEQUENCE [LARGE SCALE GENOMIC DNA]</scope>
    <source>
        <strain evidence="4 5">KCTC 23076</strain>
    </source>
</reference>
<dbReference type="Gene3D" id="3.40.50.1820">
    <property type="entry name" value="alpha/beta hydrolase"/>
    <property type="match status" value="1"/>
</dbReference>
<dbReference type="Proteomes" id="UP001589896">
    <property type="component" value="Unassembled WGS sequence"/>
</dbReference>
<dbReference type="Pfam" id="PF02230">
    <property type="entry name" value="Abhydrolase_2"/>
    <property type="match status" value="1"/>
</dbReference>
<comment type="similarity">
    <text evidence="1">Belongs to the AB hydrolase superfamily. AB hydrolase 2 family.</text>
</comment>
<organism evidence="4 5">
    <name type="scientific">Lysobacter korlensis</name>
    <dbReference type="NCBI Taxonomy" id="553636"/>
    <lineage>
        <taxon>Bacteria</taxon>
        <taxon>Pseudomonadati</taxon>
        <taxon>Pseudomonadota</taxon>
        <taxon>Gammaproteobacteria</taxon>
        <taxon>Lysobacterales</taxon>
        <taxon>Lysobacteraceae</taxon>
        <taxon>Lysobacter</taxon>
    </lineage>
</organism>
<dbReference type="InterPro" id="IPR050565">
    <property type="entry name" value="LYPA1-2/EST-like"/>
</dbReference>
<dbReference type="GO" id="GO:0016787">
    <property type="term" value="F:hydrolase activity"/>
    <property type="evidence" value="ECO:0007669"/>
    <property type="project" value="UniProtKB-KW"/>
</dbReference>
<keyword evidence="2 4" id="KW-0378">Hydrolase</keyword>
<dbReference type="PANTHER" id="PTHR10655">
    <property type="entry name" value="LYSOPHOSPHOLIPASE-RELATED"/>
    <property type="match status" value="1"/>
</dbReference>
<comment type="caution">
    <text evidence="4">The sequence shown here is derived from an EMBL/GenBank/DDBJ whole genome shotgun (WGS) entry which is preliminary data.</text>
</comment>
<evidence type="ECO:0000256" key="1">
    <source>
        <dbReference type="ARBA" id="ARBA00006499"/>
    </source>
</evidence>
<evidence type="ECO:0000313" key="4">
    <source>
        <dbReference type="EMBL" id="MFC0679415.1"/>
    </source>
</evidence>
<dbReference type="EMBL" id="JBHLTG010000003">
    <property type="protein sequence ID" value="MFC0679415.1"/>
    <property type="molecule type" value="Genomic_DNA"/>
</dbReference>
<dbReference type="SUPFAM" id="SSF53474">
    <property type="entry name" value="alpha/beta-Hydrolases"/>
    <property type="match status" value="1"/>
</dbReference>
<dbReference type="PANTHER" id="PTHR10655:SF17">
    <property type="entry name" value="LYSOPHOSPHOLIPASE-LIKE PROTEIN 1"/>
    <property type="match status" value="1"/>
</dbReference>
<dbReference type="RefSeq" id="WP_386670144.1">
    <property type="nucleotide sequence ID" value="NZ_JBHLTG010000003.1"/>
</dbReference>
<accession>A0ABV6RR12</accession>
<feature type="domain" description="Phospholipase/carboxylesterase/thioesterase" evidence="3">
    <location>
        <begin position="24"/>
        <end position="211"/>
    </location>
</feature>
<keyword evidence="5" id="KW-1185">Reference proteome</keyword>